<dbReference type="AlphaFoldDB" id="A0AAP3XPB2"/>
<reference evidence="4 5" key="1">
    <citation type="submission" date="2023-03" db="EMBL/GenBank/DDBJ databases">
        <title>YIM 152171 draft genome.</title>
        <authorList>
            <person name="Yang Z."/>
        </authorList>
    </citation>
    <scope>NUCLEOTIDE SEQUENCE [LARGE SCALE GENOMIC DNA]</scope>
    <source>
        <strain evidence="4 5">YIM 152171</strain>
    </source>
</reference>
<evidence type="ECO:0000256" key="2">
    <source>
        <dbReference type="SAM" id="SignalP"/>
    </source>
</evidence>
<dbReference type="Pfam" id="PF08666">
    <property type="entry name" value="SAF"/>
    <property type="match status" value="1"/>
</dbReference>
<dbReference type="RefSeq" id="WP_327787255.1">
    <property type="nucleotide sequence ID" value="NZ_JARGEQ010000001.1"/>
</dbReference>
<dbReference type="InterPro" id="IPR013974">
    <property type="entry name" value="SAF"/>
</dbReference>
<evidence type="ECO:0000313" key="4">
    <source>
        <dbReference type="EMBL" id="MDF1584849.1"/>
    </source>
</evidence>
<dbReference type="NCBIfam" id="TIGR03177">
    <property type="entry name" value="pilus_cpaB"/>
    <property type="match status" value="1"/>
</dbReference>
<dbReference type="SMART" id="SM00858">
    <property type="entry name" value="SAF"/>
    <property type="match status" value="1"/>
</dbReference>
<dbReference type="InterPro" id="IPR017592">
    <property type="entry name" value="Pilus_assmbl_Flp-typ_CpaB"/>
</dbReference>
<organism evidence="4 5">
    <name type="scientific">Marinimicrococcus flavescens</name>
    <dbReference type="NCBI Taxonomy" id="3031815"/>
    <lineage>
        <taxon>Bacteria</taxon>
        <taxon>Pseudomonadati</taxon>
        <taxon>Pseudomonadota</taxon>
        <taxon>Alphaproteobacteria</taxon>
        <taxon>Geminicoccales</taxon>
        <taxon>Geminicoccaceae</taxon>
        <taxon>Marinimicrococcus</taxon>
    </lineage>
</organism>
<comment type="caution">
    <text evidence="4">The sequence shown here is derived from an EMBL/GenBank/DDBJ whole genome shotgun (WGS) entry which is preliminary data.</text>
</comment>
<dbReference type="Pfam" id="PF16976">
    <property type="entry name" value="RcpC"/>
    <property type="match status" value="1"/>
</dbReference>
<evidence type="ECO:0000313" key="5">
    <source>
        <dbReference type="Proteomes" id="UP001301140"/>
    </source>
</evidence>
<protein>
    <submittedName>
        <fullName evidence="4">Flp pilus assembly protein CpaB</fullName>
    </submittedName>
</protein>
<sequence length="323" mass="33231">MIIRLLLFLVMVAATGAFAFVAYTSLAPRDAAVASAPVELPPEPVTTTILTAAGPVPAGTLLRAADIQGKEVPADEKPAEALQDTPDMRARLLGGMVRQPLTPGQTLTEQMVLQANDRGFLAAILAPGYRAIAVGVDPATGNAGLIWPGDRVDLVLTQVLEEQAGTPSRRVVGETVLQNVRVVAVDQKLTQGAQGDTAEGDRIARTVTLEVSPEDAPRVAVAERLGRLALVVRAADEPVAKRDAGEPRPRMGGLLLANLPAVPSAQPAPAAAPAPAPAKPVWAGDVSPALRSPEIPAAPRAGGGSGGRRITVINGATTSETSF</sequence>
<dbReference type="Proteomes" id="UP001301140">
    <property type="component" value="Unassembled WGS sequence"/>
</dbReference>
<accession>A0AAP3XPB2</accession>
<feature type="region of interest" description="Disordered" evidence="1">
    <location>
        <begin position="264"/>
        <end position="323"/>
    </location>
</feature>
<dbReference type="InterPro" id="IPR031571">
    <property type="entry name" value="RcpC_dom"/>
</dbReference>
<dbReference type="EMBL" id="JARGEQ010000001">
    <property type="protein sequence ID" value="MDF1584849.1"/>
    <property type="molecule type" value="Genomic_DNA"/>
</dbReference>
<feature type="signal peptide" evidence="2">
    <location>
        <begin position="1"/>
        <end position="19"/>
    </location>
</feature>
<feature type="chain" id="PRO_5042832456" evidence="2">
    <location>
        <begin position="20"/>
        <end position="323"/>
    </location>
</feature>
<evidence type="ECO:0000259" key="3">
    <source>
        <dbReference type="SMART" id="SM00858"/>
    </source>
</evidence>
<proteinExistence type="predicted"/>
<gene>
    <name evidence="4" type="primary">cpaB</name>
    <name evidence="4" type="ORF">PZ740_00445</name>
</gene>
<feature type="domain" description="SAF" evidence="3">
    <location>
        <begin position="47"/>
        <end position="113"/>
    </location>
</feature>
<keyword evidence="5" id="KW-1185">Reference proteome</keyword>
<evidence type="ECO:0000256" key="1">
    <source>
        <dbReference type="SAM" id="MobiDB-lite"/>
    </source>
</evidence>
<dbReference type="CDD" id="cd11614">
    <property type="entry name" value="SAF_CpaB_FlgA_like"/>
    <property type="match status" value="1"/>
</dbReference>
<keyword evidence="2" id="KW-0732">Signal</keyword>
<name>A0AAP3XPB2_9PROT</name>
<feature type="compositionally biased region" description="Polar residues" evidence="1">
    <location>
        <begin position="314"/>
        <end position="323"/>
    </location>
</feature>